<dbReference type="InterPro" id="IPR012312">
    <property type="entry name" value="Hemerythrin-like"/>
</dbReference>
<dbReference type="PANTHER" id="PTHR37164">
    <property type="entry name" value="BACTERIOHEMERYTHRIN"/>
    <property type="match status" value="1"/>
</dbReference>
<evidence type="ECO:0000256" key="3">
    <source>
        <dbReference type="ARBA" id="ARBA00023004"/>
    </source>
</evidence>
<keyword evidence="3" id="KW-0408">Iron</keyword>
<dbReference type="CDD" id="cd12107">
    <property type="entry name" value="Hemerythrin"/>
    <property type="match status" value="1"/>
</dbReference>
<evidence type="ECO:0000313" key="5">
    <source>
        <dbReference type="EMBL" id="HJC48857.1"/>
    </source>
</evidence>
<dbReference type="EMBL" id="DWWL01000082">
    <property type="protein sequence ID" value="HJC48857.1"/>
    <property type="molecule type" value="Genomic_DNA"/>
</dbReference>
<dbReference type="Pfam" id="PF01814">
    <property type="entry name" value="Hemerythrin"/>
    <property type="match status" value="1"/>
</dbReference>
<organism evidence="5 6">
    <name type="scientific">Candidatus Lachnoclostridium pullistercoris</name>
    <dbReference type="NCBI Taxonomy" id="2838632"/>
    <lineage>
        <taxon>Bacteria</taxon>
        <taxon>Bacillati</taxon>
        <taxon>Bacillota</taxon>
        <taxon>Clostridia</taxon>
        <taxon>Lachnospirales</taxon>
        <taxon>Lachnospiraceae</taxon>
    </lineage>
</organism>
<protein>
    <submittedName>
        <fullName evidence="5">Bacteriohemerythrin</fullName>
    </submittedName>
</protein>
<dbReference type="InterPro" id="IPR035938">
    <property type="entry name" value="Hemerythrin-like_sf"/>
</dbReference>
<comment type="similarity">
    <text evidence="1">Belongs to the hemerythrin family.</text>
</comment>
<evidence type="ECO:0000256" key="2">
    <source>
        <dbReference type="ARBA" id="ARBA00022723"/>
    </source>
</evidence>
<feature type="domain" description="Hemerythrin-like" evidence="4">
    <location>
        <begin position="12"/>
        <end position="122"/>
    </location>
</feature>
<sequence length="140" mass="16770">MYVTFDDTLVTGNEMIDSQHKEWIDRINQLMKSCETDKEKQAAMKMLDYMADYADFHFGAEEKLQEEIGYPGIEDHKKKHEEFRRTVQELHDMLEEQEGPSDAFVKAVEENVMKWLMYHIQSFDRSVAEYKYMRDNAERL</sequence>
<name>A0A9D2PDU8_9FIRM</name>
<dbReference type="InterPro" id="IPR012827">
    <property type="entry name" value="Hemerythrin_metal-bd"/>
</dbReference>
<dbReference type="Proteomes" id="UP000823883">
    <property type="component" value="Unassembled WGS sequence"/>
</dbReference>
<evidence type="ECO:0000313" key="6">
    <source>
        <dbReference type="Proteomes" id="UP000823883"/>
    </source>
</evidence>
<dbReference type="AlphaFoldDB" id="A0A9D2PDU8"/>
<dbReference type="PANTHER" id="PTHR37164:SF1">
    <property type="entry name" value="BACTERIOHEMERYTHRIN"/>
    <property type="match status" value="1"/>
</dbReference>
<evidence type="ECO:0000256" key="1">
    <source>
        <dbReference type="ARBA" id="ARBA00010587"/>
    </source>
</evidence>
<comment type="caution">
    <text evidence="5">The sequence shown here is derived from an EMBL/GenBank/DDBJ whole genome shotgun (WGS) entry which is preliminary data.</text>
</comment>
<dbReference type="NCBIfam" id="TIGR02481">
    <property type="entry name" value="hemeryth_dom"/>
    <property type="match status" value="1"/>
</dbReference>
<dbReference type="GO" id="GO:0046872">
    <property type="term" value="F:metal ion binding"/>
    <property type="evidence" value="ECO:0007669"/>
    <property type="project" value="UniProtKB-KW"/>
</dbReference>
<dbReference type="Gene3D" id="1.20.120.50">
    <property type="entry name" value="Hemerythrin-like"/>
    <property type="match status" value="1"/>
</dbReference>
<dbReference type="NCBIfam" id="NF033749">
    <property type="entry name" value="bact_hemeryth"/>
    <property type="match status" value="1"/>
</dbReference>
<proteinExistence type="inferred from homology"/>
<dbReference type="InterPro" id="IPR050669">
    <property type="entry name" value="Hemerythrin"/>
</dbReference>
<evidence type="ECO:0000259" key="4">
    <source>
        <dbReference type="Pfam" id="PF01814"/>
    </source>
</evidence>
<accession>A0A9D2PDU8</accession>
<keyword evidence="2" id="KW-0479">Metal-binding</keyword>
<reference evidence="5" key="2">
    <citation type="submission" date="2021-04" db="EMBL/GenBank/DDBJ databases">
        <authorList>
            <person name="Gilroy R."/>
        </authorList>
    </citation>
    <scope>NUCLEOTIDE SEQUENCE</scope>
    <source>
        <strain evidence="5">CHK183-5548</strain>
    </source>
</reference>
<reference evidence="5" key="1">
    <citation type="journal article" date="2021" name="PeerJ">
        <title>Extensive microbial diversity within the chicken gut microbiome revealed by metagenomics and culture.</title>
        <authorList>
            <person name="Gilroy R."/>
            <person name="Ravi A."/>
            <person name="Getino M."/>
            <person name="Pursley I."/>
            <person name="Horton D.L."/>
            <person name="Alikhan N.F."/>
            <person name="Baker D."/>
            <person name="Gharbi K."/>
            <person name="Hall N."/>
            <person name="Watson M."/>
            <person name="Adriaenssens E.M."/>
            <person name="Foster-Nyarko E."/>
            <person name="Jarju S."/>
            <person name="Secka A."/>
            <person name="Antonio M."/>
            <person name="Oren A."/>
            <person name="Chaudhuri R.R."/>
            <person name="La Ragione R."/>
            <person name="Hildebrand F."/>
            <person name="Pallen M.J."/>
        </authorList>
    </citation>
    <scope>NUCLEOTIDE SEQUENCE</scope>
    <source>
        <strain evidence="5">CHK183-5548</strain>
    </source>
</reference>
<dbReference type="SUPFAM" id="SSF47188">
    <property type="entry name" value="Hemerythrin-like"/>
    <property type="match status" value="1"/>
</dbReference>
<gene>
    <name evidence="5" type="ORF">IAA04_12485</name>
</gene>